<gene>
    <name evidence="1" type="ORF">FHX44_1124</name>
</gene>
<dbReference type="Proteomes" id="UP000321261">
    <property type="component" value="Unassembled WGS sequence"/>
</dbReference>
<accession>A0A561SGZ8</accession>
<dbReference type="EMBL" id="VIWU01000001">
    <property type="protein sequence ID" value="TWF74145.1"/>
    <property type="molecule type" value="Genomic_DNA"/>
</dbReference>
<comment type="caution">
    <text evidence="1">The sequence shown here is derived from an EMBL/GenBank/DDBJ whole genome shotgun (WGS) entry which is preliminary data.</text>
</comment>
<evidence type="ECO:0000313" key="1">
    <source>
        <dbReference type="EMBL" id="TWF74145.1"/>
    </source>
</evidence>
<sequence>MATAGFAKMMSLEVFSVRDPDGADEIQISRTGGAIFEQIRMSRGEVFTFDDDRLLPFVDQAPIEVVFFEIDQGGSNTRRIGTATISAAEVGLGERQQQIRGAGSEYQLTYKVI</sequence>
<dbReference type="OrthoDB" id="4217342at2"/>
<evidence type="ECO:0000313" key="2">
    <source>
        <dbReference type="Proteomes" id="UP000321261"/>
    </source>
</evidence>
<dbReference type="AlphaFoldDB" id="A0A561SGZ8"/>
<reference evidence="1 2" key="1">
    <citation type="submission" date="2019-06" db="EMBL/GenBank/DDBJ databases">
        <title>Sequencing the genomes of 1000 actinobacteria strains.</title>
        <authorList>
            <person name="Klenk H.-P."/>
        </authorList>
    </citation>
    <scope>NUCLEOTIDE SEQUENCE [LARGE SCALE GENOMIC DNA]</scope>
    <source>
        <strain evidence="1 2">DSM 45671</strain>
    </source>
</reference>
<protein>
    <submittedName>
        <fullName evidence="1">Uncharacterized protein</fullName>
    </submittedName>
</protein>
<dbReference type="RefSeq" id="WP_147253560.1">
    <property type="nucleotide sequence ID" value="NZ_VIWU01000001.1"/>
</dbReference>
<organism evidence="1 2">
    <name type="scientific">Pseudonocardia hierapolitana</name>
    <dbReference type="NCBI Taxonomy" id="1128676"/>
    <lineage>
        <taxon>Bacteria</taxon>
        <taxon>Bacillati</taxon>
        <taxon>Actinomycetota</taxon>
        <taxon>Actinomycetes</taxon>
        <taxon>Pseudonocardiales</taxon>
        <taxon>Pseudonocardiaceae</taxon>
        <taxon>Pseudonocardia</taxon>
    </lineage>
</organism>
<keyword evidence="2" id="KW-1185">Reference proteome</keyword>
<name>A0A561SGZ8_9PSEU</name>
<proteinExistence type="predicted"/>